<dbReference type="Gene3D" id="3.30.1540.10">
    <property type="entry name" value="formyl-coa transferase, domain 3"/>
    <property type="match status" value="1"/>
</dbReference>
<sequence length="393" mass="42234">MTRPLDGITVISLEHAIAAPFCTRQLADLGARVIKVERPGGGDFARAYDERVNGEASHFVWVNRSKESLTLDLKQPAALAVLQELVAGADVLVQNLAPGAAARMGLGAQVLQEKHPALIVCDISGYGEDGPYRDKKAYDLLIQSEAGFLSVTGTPDDPCKSGNSIADIAAGMYAYTGILAALMQRGKTGKGSHIDVSMLESLAEWMGYPMYYAYDGAPPPPRSAASHATIYPYGPFPAGDGGTVMLGLQNEREWRAFCDKVLLRPELATDPRFDSNARRNEHREALRTLIVDTFGALSAAQVLERLDMAQIANARMNDMAGLWAHPQLQARERWRQVGSPAGDIPALLPAGRQSAFDYRMDPVPAVGQHTDAILRSLGRGDDAIAALRAAGAV</sequence>
<keyword evidence="1 2" id="KW-0808">Transferase</keyword>
<dbReference type="PANTHER" id="PTHR48207:SF3">
    <property type="entry name" value="SUCCINATE--HYDROXYMETHYLGLUTARATE COA-TRANSFERASE"/>
    <property type="match status" value="1"/>
</dbReference>
<evidence type="ECO:0000256" key="1">
    <source>
        <dbReference type="ARBA" id="ARBA00022679"/>
    </source>
</evidence>
<accession>A0A250DM34</accession>
<protein>
    <submittedName>
        <fullName evidence="2">CoA transferase</fullName>
    </submittedName>
</protein>
<evidence type="ECO:0000313" key="2">
    <source>
        <dbReference type="EMBL" id="ATA55438.1"/>
    </source>
</evidence>
<reference evidence="2 3" key="1">
    <citation type="submission" date="2017-09" db="EMBL/GenBank/DDBJ databases">
        <title>The diverse metabolic capabilities of V. boronicumulans make it an excellent choice for continued studies on novel biodegradation.</title>
        <authorList>
            <person name="Sun S."/>
        </authorList>
    </citation>
    <scope>NUCLEOTIDE SEQUENCE [LARGE SCALE GENOMIC DNA]</scope>
    <source>
        <strain evidence="2 3">J1</strain>
    </source>
</reference>
<dbReference type="EMBL" id="CP023284">
    <property type="protein sequence ID" value="ATA55438.1"/>
    <property type="molecule type" value="Genomic_DNA"/>
</dbReference>
<dbReference type="InterPro" id="IPR050483">
    <property type="entry name" value="CoA-transferase_III_domain"/>
</dbReference>
<dbReference type="InterPro" id="IPR003673">
    <property type="entry name" value="CoA-Trfase_fam_III"/>
</dbReference>
<dbReference type="GO" id="GO:0008410">
    <property type="term" value="F:CoA-transferase activity"/>
    <property type="evidence" value="ECO:0007669"/>
    <property type="project" value="TreeGrafter"/>
</dbReference>
<organism evidence="2 3">
    <name type="scientific">Variovorax boronicumulans</name>
    <dbReference type="NCBI Taxonomy" id="436515"/>
    <lineage>
        <taxon>Bacteria</taxon>
        <taxon>Pseudomonadati</taxon>
        <taxon>Pseudomonadota</taxon>
        <taxon>Betaproteobacteria</taxon>
        <taxon>Burkholderiales</taxon>
        <taxon>Comamonadaceae</taxon>
        <taxon>Variovorax</taxon>
    </lineage>
</organism>
<name>A0A250DM34_9BURK</name>
<dbReference type="Pfam" id="PF02515">
    <property type="entry name" value="CoA_transf_3"/>
    <property type="match status" value="1"/>
</dbReference>
<dbReference type="Proteomes" id="UP000217154">
    <property type="component" value="Chromosome"/>
</dbReference>
<dbReference type="SUPFAM" id="SSF89796">
    <property type="entry name" value="CoA-transferase family III (CaiB/BaiF)"/>
    <property type="match status" value="1"/>
</dbReference>
<dbReference type="Gene3D" id="3.40.50.10540">
    <property type="entry name" value="Crotonobetainyl-coa:carnitine coa-transferase, domain 1"/>
    <property type="match status" value="1"/>
</dbReference>
<gene>
    <name evidence="2" type="ORF">CKY39_21085</name>
</gene>
<dbReference type="RefSeq" id="WP_095745800.1">
    <property type="nucleotide sequence ID" value="NZ_CP023284.1"/>
</dbReference>
<proteinExistence type="predicted"/>
<dbReference type="PANTHER" id="PTHR48207">
    <property type="entry name" value="SUCCINATE--HYDROXYMETHYLGLUTARATE COA-TRANSFERASE"/>
    <property type="match status" value="1"/>
</dbReference>
<dbReference type="AlphaFoldDB" id="A0A250DM34"/>
<dbReference type="InterPro" id="IPR044855">
    <property type="entry name" value="CoA-Trfase_III_dom3_sf"/>
</dbReference>
<dbReference type="InterPro" id="IPR023606">
    <property type="entry name" value="CoA-Trfase_III_dom_1_sf"/>
</dbReference>
<dbReference type="KEGG" id="vbo:CKY39_21085"/>
<evidence type="ECO:0000313" key="3">
    <source>
        <dbReference type="Proteomes" id="UP000217154"/>
    </source>
</evidence>